<reference evidence="1 2" key="1">
    <citation type="journal article" date="2023" name="Commun. Biol.">
        <title>Reorganization of the ancestral sex-determining regions during the evolution of trioecy in Pleodorina starrii.</title>
        <authorList>
            <person name="Takahashi K."/>
            <person name="Suzuki S."/>
            <person name="Kawai-Toyooka H."/>
            <person name="Yamamoto K."/>
            <person name="Hamaji T."/>
            <person name="Ootsuki R."/>
            <person name="Yamaguchi H."/>
            <person name="Kawachi M."/>
            <person name="Higashiyama T."/>
            <person name="Nozaki H."/>
        </authorList>
    </citation>
    <scope>NUCLEOTIDE SEQUENCE [LARGE SCALE GENOMIC DNA]</scope>
    <source>
        <strain evidence="1 2">NIES-4479</strain>
    </source>
</reference>
<keyword evidence="2" id="KW-1185">Reference proteome</keyword>
<comment type="caution">
    <text evidence="1">The sequence shown here is derived from an EMBL/GenBank/DDBJ whole genome shotgun (WGS) entry which is preliminary data.</text>
</comment>
<protein>
    <submittedName>
        <fullName evidence="1">Uncharacterized protein</fullName>
    </submittedName>
</protein>
<name>A0A9W6BY02_9CHLO</name>
<proteinExistence type="predicted"/>
<sequence length="429" mass="48399">MQKRLKGTHTYFNKRTLLTRAESSATAMMMRSIVVLGVAIAVFPYLAAAYNETLCKQERSLWMDEYREFHRANRGAPGARYLVYYCGPGQNLCAGTGDRVRGMLYMLRVAAVHRMVFLAMWAHPANLTLFMDHNEIDWRPDGLPNDVLSAIGKEHNNFTDDAFRKAVQNGEDLGRFNETVRVHSDTIWPASIVDHRIWGTNNLWPPEGYLTLLGPLGGVPAADKEQRWLREYTWYIDISACWWQFAFKPSAVVEARAKANLESAYALQPGVPPPVFAAWHWRTGGQRGETGVIRQENKEFFRSRLQQLMASINCGRALMLQHAVSAPLLLVTDLNAFRKWVHNGAMGPSVTTLPSVAQHVDMGNAEQSAYIDVIADALVLSRAKCLLISQSGFSNTALMMARTEPLCFQHMDVCLRQQEGFFESVTVRR</sequence>
<evidence type="ECO:0000313" key="2">
    <source>
        <dbReference type="Proteomes" id="UP001165080"/>
    </source>
</evidence>
<gene>
    <name evidence="1" type="primary">PLESTBF000784</name>
    <name evidence="1" type="ORF">PLESTB_001601500</name>
</gene>
<dbReference type="EMBL" id="BRXU01000034">
    <property type="protein sequence ID" value="GLC60339.1"/>
    <property type="molecule type" value="Genomic_DNA"/>
</dbReference>
<accession>A0A9W6BY02</accession>
<dbReference type="AlphaFoldDB" id="A0A9W6BY02"/>
<organism evidence="1 2">
    <name type="scientific">Pleodorina starrii</name>
    <dbReference type="NCBI Taxonomy" id="330485"/>
    <lineage>
        <taxon>Eukaryota</taxon>
        <taxon>Viridiplantae</taxon>
        <taxon>Chlorophyta</taxon>
        <taxon>core chlorophytes</taxon>
        <taxon>Chlorophyceae</taxon>
        <taxon>CS clade</taxon>
        <taxon>Chlamydomonadales</taxon>
        <taxon>Volvocaceae</taxon>
        <taxon>Pleodorina</taxon>
    </lineage>
</organism>
<evidence type="ECO:0000313" key="1">
    <source>
        <dbReference type="EMBL" id="GLC60339.1"/>
    </source>
</evidence>
<dbReference type="Proteomes" id="UP001165080">
    <property type="component" value="Unassembled WGS sequence"/>
</dbReference>